<dbReference type="InterPro" id="IPR004853">
    <property type="entry name" value="Sugar_P_trans_dom"/>
</dbReference>
<accession>A0ABR2YUC8</accession>
<feature type="transmembrane region" description="Helical" evidence="5">
    <location>
        <begin position="41"/>
        <end position="63"/>
    </location>
</feature>
<feature type="transmembrane region" description="Helical" evidence="5">
    <location>
        <begin position="12"/>
        <end position="29"/>
    </location>
</feature>
<evidence type="ECO:0000259" key="6">
    <source>
        <dbReference type="Pfam" id="PF03151"/>
    </source>
</evidence>
<feature type="transmembrane region" description="Helical" evidence="5">
    <location>
        <begin position="75"/>
        <end position="94"/>
    </location>
</feature>
<feature type="domain" description="Sugar phosphate transporter" evidence="6">
    <location>
        <begin position="26"/>
        <end position="301"/>
    </location>
</feature>
<dbReference type="PANTHER" id="PTHR11132">
    <property type="entry name" value="SOLUTE CARRIER FAMILY 35"/>
    <property type="match status" value="1"/>
</dbReference>
<name>A0ABR2YUC8_9CHLO</name>
<dbReference type="Proteomes" id="UP001491310">
    <property type="component" value="Unassembled WGS sequence"/>
</dbReference>
<feature type="transmembrane region" description="Helical" evidence="5">
    <location>
        <begin position="257"/>
        <end position="279"/>
    </location>
</feature>
<gene>
    <name evidence="7" type="ORF">WJX75_009938</name>
</gene>
<sequence length="359" mass="37651">MAGKGVSEFYKPVAYGLLNIVTASGIVFANKAVLTTFGFHFIYALTLIHTITTLLGMKVFCYLGMYEAKKLPKMAIAPLAGAYVGYIVLNNLNLQLNTVGFYQISKIAVAPAVLLAEAVFFGKRASRKVVAAIVIVCCGVGLSTVTDTQMGSNWVGWGVGGGAVASTALYQIWAGTKQKELGAGSMQLLNEYSPIAAGFLGVLIPIFEPVGWADPVPGTLLGYNYSFAAVAAIAISAALGLLVSLSTFLVIGATSSLTYNVVGHIKTVIILMGGCMFFGDEMPLKKLAGISVAMLGIIWYSQLKLSAAAAGTSREKLPVYTSVPAADTNGTVNGRFNSFNEQSVTRASPRANSLKPADS</sequence>
<keyword evidence="4 5" id="KW-0472">Membrane</keyword>
<feature type="transmembrane region" description="Helical" evidence="5">
    <location>
        <begin position="285"/>
        <end position="303"/>
    </location>
</feature>
<evidence type="ECO:0000256" key="1">
    <source>
        <dbReference type="ARBA" id="ARBA00004141"/>
    </source>
</evidence>
<proteinExistence type="predicted"/>
<comment type="caution">
    <text evidence="7">The sequence shown here is derived from an EMBL/GenBank/DDBJ whole genome shotgun (WGS) entry which is preliminary data.</text>
</comment>
<evidence type="ECO:0000313" key="8">
    <source>
        <dbReference type="Proteomes" id="UP001491310"/>
    </source>
</evidence>
<organism evidence="7 8">
    <name type="scientific">Coccomyxa subellipsoidea</name>
    <dbReference type="NCBI Taxonomy" id="248742"/>
    <lineage>
        <taxon>Eukaryota</taxon>
        <taxon>Viridiplantae</taxon>
        <taxon>Chlorophyta</taxon>
        <taxon>core chlorophytes</taxon>
        <taxon>Trebouxiophyceae</taxon>
        <taxon>Trebouxiophyceae incertae sedis</taxon>
        <taxon>Coccomyxaceae</taxon>
        <taxon>Coccomyxa</taxon>
    </lineage>
</organism>
<protein>
    <recommendedName>
        <fullName evidence="6">Sugar phosphate transporter domain-containing protein</fullName>
    </recommendedName>
</protein>
<feature type="transmembrane region" description="Helical" evidence="5">
    <location>
        <begin position="154"/>
        <end position="176"/>
    </location>
</feature>
<dbReference type="Pfam" id="PF03151">
    <property type="entry name" value="TPT"/>
    <property type="match status" value="1"/>
</dbReference>
<feature type="transmembrane region" description="Helical" evidence="5">
    <location>
        <begin position="227"/>
        <end position="250"/>
    </location>
</feature>
<keyword evidence="2 5" id="KW-0812">Transmembrane</keyword>
<evidence type="ECO:0000256" key="5">
    <source>
        <dbReference type="SAM" id="Phobius"/>
    </source>
</evidence>
<dbReference type="InterPro" id="IPR050186">
    <property type="entry name" value="TPT_transporter"/>
</dbReference>
<keyword evidence="3 5" id="KW-1133">Transmembrane helix</keyword>
<feature type="transmembrane region" description="Helical" evidence="5">
    <location>
        <begin position="188"/>
        <end position="207"/>
    </location>
</feature>
<reference evidence="7 8" key="1">
    <citation type="journal article" date="2024" name="Nat. Commun.">
        <title>Phylogenomics reveals the evolutionary origins of lichenization in chlorophyte algae.</title>
        <authorList>
            <person name="Puginier C."/>
            <person name="Libourel C."/>
            <person name="Otte J."/>
            <person name="Skaloud P."/>
            <person name="Haon M."/>
            <person name="Grisel S."/>
            <person name="Petersen M."/>
            <person name="Berrin J.G."/>
            <person name="Delaux P.M."/>
            <person name="Dal Grande F."/>
            <person name="Keller J."/>
        </authorList>
    </citation>
    <scope>NUCLEOTIDE SEQUENCE [LARGE SCALE GENOMIC DNA]</scope>
    <source>
        <strain evidence="7 8">SAG 216-7</strain>
    </source>
</reference>
<evidence type="ECO:0000256" key="3">
    <source>
        <dbReference type="ARBA" id="ARBA00022989"/>
    </source>
</evidence>
<feature type="transmembrane region" description="Helical" evidence="5">
    <location>
        <begin position="100"/>
        <end position="122"/>
    </location>
</feature>
<evidence type="ECO:0000256" key="2">
    <source>
        <dbReference type="ARBA" id="ARBA00022692"/>
    </source>
</evidence>
<evidence type="ECO:0000256" key="4">
    <source>
        <dbReference type="ARBA" id="ARBA00023136"/>
    </source>
</evidence>
<dbReference type="EMBL" id="JALJOT010000005">
    <property type="protein sequence ID" value="KAK9915489.1"/>
    <property type="molecule type" value="Genomic_DNA"/>
</dbReference>
<comment type="subcellular location">
    <subcellularLocation>
        <location evidence="1">Membrane</location>
        <topology evidence="1">Multi-pass membrane protein</topology>
    </subcellularLocation>
</comment>
<feature type="transmembrane region" description="Helical" evidence="5">
    <location>
        <begin position="129"/>
        <end position="148"/>
    </location>
</feature>
<keyword evidence="8" id="KW-1185">Reference proteome</keyword>
<evidence type="ECO:0000313" key="7">
    <source>
        <dbReference type="EMBL" id="KAK9915489.1"/>
    </source>
</evidence>